<proteinExistence type="predicted"/>
<comment type="caution">
    <text evidence="1">The sequence shown here is derived from an EMBL/GenBank/DDBJ whole genome shotgun (WGS) entry which is preliminary data.</text>
</comment>
<dbReference type="EMBL" id="CASHSV030000109">
    <property type="protein sequence ID" value="CAJ2646484.1"/>
    <property type="molecule type" value="Genomic_DNA"/>
</dbReference>
<name>A0ACB0JRB4_TRIPR</name>
<sequence length="843" mass="94031">METNSVSKFLFLFIFFTLCLVVYSNVTYDRKAIIINGQRRILFSGSIHYPRSTPDMWEDLIFKAKEGGLDVIETYVFWNVHEPSPGNYNFEGRNDLVRFIKTVQKAGLYAHLRIGPYVCAEWNFGGFPVWLKYVPGISFRQDNEPFKKAMQGFTEKIVGMMKSERLYESQGGPIILSQIENEYGVQSKMLGPVGYNYMSWAAKMAVEMGTGVPWVMCKEDDAPDPVINTCNGFYCDKFAPNKPYKPTMWTEAWSGWFTEFGGPTHKRPVQDLAFAVARFIQKGGSFVNYYMYHGGTNFGRTAGGPFITTSYDYDAPLDEYGLIRQPKYGHLKELHKAVKMCERALVSTDAVVTSLGNFQQAYVYSTESGDCAAFLSNFDSKSSARVLFNNMHYNLPPWSVSILPDCRNAVFNTAKVGVQTSQMQMLPTNTHMFSWESFDEDTSSSSSNTITASGLLEQINVTRDASDYLWYITSVDVKSSESFLHGGKHPSLIVQSTGHAVHVFINGQLTGSAYGTREDRRFRYTGDVNLRAGTNTIALLSVAVGLPNVGGHFETWNTGILGPVVIHGFDQGKLDLSWKKWTYQVGLKGEAMNLESPEGISSVEWMQSALVVQKNQPLTWHKTFFDAPEGEEPLALDMNGMGKGQIWINGISIGRYWTATATGSCNDCSYAGSYRPPKCQLGCGEPTQRWYHVPRSWLKPNHNLLVVFEELGGDPSKISLVKRSVSSVCADVSEYHPNIKNWHIDSYGKSEDFHPPKVHLHCNPGQAISSIKFASFGTPLGTCGNYEQGACHSSASYDILEKKCIGKPRCIVTVSNSNFGHDPCPNVLKRLSVEAVCTPTTTN</sequence>
<accession>A0ACB0JRB4</accession>
<reference evidence="1" key="1">
    <citation type="submission" date="2023-10" db="EMBL/GenBank/DDBJ databases">
        <authorList>
            <person name="Rodriguez Cubillos JULIANA M."/>
            <person name="De Vega J."/>
        </authorList>
    </citation>
    <scope>NUCLEOTIDE SEQUENCE</scope>
</reference>
<protein>
    <submittedName>
        <fullName evidence="1">Uncharacterized protein</fullName>
    </submittedName>
</protein>
<organism evidence="1 2">
    <name type="scientific">Trifolium pratense</name>
    <name type="common">Red clover</name>
    <dbReference type="NCBI Taxonomy" id="57577"/>
    <lineage>
        <taxon>Eukaryota</taxon>
        <taxon>Viridiplantae</taxon>
        <taxon>Streptophyta</taxon>
        <taxon>Embryophyta</taxon>
        <taxon>Tracheophyta</taxon>
        <taxon>Spermatophyta</taxon>
        <taxon>Magnoliopsida</taxon>
        <taxon>eudicotyledons</taxon>
        <taxon>Gunneridae</taxon>
        <taxon>Pentapetalae</taxon>
        <taxon>rosids</taxon>
        <taxon>fabids</taxon>
        <taxon>Fabales</taxon>
        <taxon>Fabaceae</taxon>
        <taxon>Papilionoideae</taxon>
        <taxon>50 kb inversion clade</taxon>
        <taxon>NPAAA clade</taxon>
        <taxon>Hologalegina</taxon>
        <taxon>IRL clade</taxon>
        <taxon>Trifolieae</taxon>
        <taxon>Trifolium</taxon>
    </lineage>
</organism>
<evidence type="ECO:0000313" key="2">
    <source>
        <dbReference type="Proteomes" id="UP001177021"/>
    </source>
</evidence>
<evidence type="ECO:0000313" key="1">
    <source>
        <dbReference type="EMBL" id="CAJ2646484.1"/>
    </source>
</evidence>
<keyword evidence="2" id="KW-1185">Reference proteome</keyword>
<gene>
    <name evidence="1" type="ORF">MILVUS5_LOCUS15186</name>
</gene>
<dbReference type="Proteomes" id="UP001177021">
    <property type="component" value="Unassembled WGS sequence"/>
</dbReference>